<name>A0AAP0Q705_9MAGN</name>
<reference evidence="1 2" key="1">
    <citation type="submission" date="2024-01" db="EMBL/GenBank/DDBJ databases">
        <title>Genome assemblies of Stephania.</title>
        <authorList>
            <person name="Yang L."/>
        </authorList>
    </citation>
    <scope>NUCLEOTIDE SEQUENCE [LARGE SCALE GENOMIC DNA]</scope>
    <source>
        <strain evidence="1">YNDBR</strain>
        <tissue evidence="1">Leaf</tissue>
    </source>
</reference>
<dbReference type="Proteomes" id="UP001420932">
    <property type="component" value="Unassembled WGS sequence"/>
</dbReference>
<sequence length="55" mass="6112">MVSDFVFKCVQQFFREGVLPSNLNGTLLVFVANKIKLALPSLVSATLTTLISRRK</sequence>
<proteinExistence type="predicted"/>
<protein>
    <submittedName>
        <fullName evidence="1">Uncharacterized protein</fullName>
    </submittedName>
</protein>
<comment type="caution">
    <text evidence="1">The sequence shown here is derived from an EMBL/GenBank/DDBJ whole genome shotgun (WGS) entry which is preliminary data.</text>
</comment>
<accession>A0AAP0Q705</accession>
<dbReference type="EMBL" id="JBBNAF010000001">
    <property type="protein sequence ID" value="KAK9169840.1"/>
    <property type="molecule type" value="Genomic_DNA"/>
</dbReference>
<organism evidence="1 2">
    <name type="scientific">Stephania yunnanensis</name>
    <dbReference type="NCBI Taxonomy" id="152371"/>
    <lineage>
        <taxon>Eukaryota</taxon>
        <taxon>Viridiplantae</taxon>
        <taxon>Streptophyta</taxon>
        <taxon>Embryophyta</taxon>
        <taxon>Tracheophyta</taxon>
        <taxon>Spermatophyta</taxon>
        <taxon>Magnoliopsida</taxon>
        <taxon>Ranunculales</taxon>
        <taxon>Menispermaceae</taxon>
        <taxon>Menispermoideae</taxon>
        <taxon>Cissampelideae</taxon>
        <taxon>Stephania</taxon>
    </lineage>
</organism>
<evidence type="ECO:0000313" key="2">
    <source>
        <dbReference type="Proteomes" id="UP001420932"/>
    </source>
</evidence>
<gene>
    <name evidence="1" type="ORF">Syun_001980</name>
</gene>
<keyword evidence="2" id="KW-1185">Reference proteome</keyword>
<evidence type="ECO:0000313" key="1">
    <source>
        <dbReference type="EMBL" id="KAK9169840.1"/>
    </source>
</evidence>
<dbReference type="AlphaFoldDB" id="A0AAP0Q705"/>